<evidence type="ECO:0000256" key="15">
    <source>
        <dbReference type="PIRSR" id="PIRSR001529-1"/>
    </source>
</evidence>
<dbReference type="RefSeq" id="WP_129655308.1">
    <property type="nucleotide sequence ID" value="NZ_ML142912.1"/>
</dbReference>
<dbReference type="PANTHER" id="PTHR43697:SF1">
    <property type="entry name" value="SERINE--TRNA LIGASE"/>
    <property type="match status" value="1"/>
</dbReference>
<evidence type="ECO:0000256" key="14">
    <source>
        <dbReference type="NCBIfam" id="TIGR00414"/>
    </source>
</evidence>
<dbReference type="InterPro" id="IPR045864">
    <property type="entry name" value="aa-tRNA-synth_II/BPL/LPL"/>
</dbReference>
<name>A0A444VJG7_9FLAO</name>
<evidence type="ECO:0000256" key="6">
    <source>
        <dbReference type="ARBA" id="ARBA00022598"/>
    </source>
</evidence>
<evidence type="ECO:0000256" key="3">
    <source>
        <dbReference type="ARBA" id="ARBA00010728"/>
    </source>
</evidence>
<keyword evidence="7" id="KW-0547">Nucleotide-binding</keyword>
<dbReference type="AlphaFoldDB" id="A0A444VJG7"/>
<keyword evidence="8 16" id="KW-0067">ATP-binding</keyword>
<dbReference type="InterPro" id="IPR010978">
    <property type="entry name" value="tRNA-bd_arm"/>
</dbReference>
<dbReference type="GO" id="GO:0006434">
    <property type="term" value="P:seryl-tRNA aminoacylation"/>
    <property type="evidence" value="ECO:0007669"/>
    <property type="project" value="UniProtKB-UniRule"/>
</dbReference>
<evidence type="ECO:0000256" key="16">
    <source>
        <dbReference type="PIRSR" id="PIRSR001529-2"/>
    </source>
</evidence>
<evidence type="ECO:0000256" key="10">
    <source>
        <dbReference type="ARBA" id="ARBA00023146"/>
    </source>
</evidence>
<evidence type="ECO:0000256" key="1">
    <source>
        <dbReference type="ARBA" id="ARBA00004496"/>
    </source>
</evidence>
<dbReference type="InterPro" id="IPR002317">
    <property type="entry name" value="Ser-tRNA-ligase_type_1"/>
</dbReference>
<evidence type="ECO:0000256" key="4">
    <source>
        <dbReference type="ARBA" id="ARBA00012840"/>
    </source>
</evidence>
<protein>
    <recommendedName>
        <fullName evidence="11 14">Serine--tRNA ligase</fullName>
        <ecNumber evidence="4 14">6.1.1.11</ecNumber>
    </recommendedName>
</protein>
<sequence length="423" mass="47329">MLQLHTIRENKESIITALQKRNIDAEPMLSKIIELDEKRRSIQTELDATLAESNKLSKEIGMLFKSGKAQEANALKEKTAGLKEASKQLGDDLNAAATALQEQLYQIPNVPHESVPAGNTDEDNEEIFREGDIPVLEEDALPHWELAKKYNIIDFELGVKVTGAGFPVYKGKGARLQRALIAYFLDKNTEAGYMEIQPPLMVNEASGYGTGQLPDKEGQMYHATADDLYLIPTAEVPITNLHRDDILAEADFPIKYTGYTPCFRREAGSYGAHVRGLNRLHQFDKVEIVRMEHPNNSYAALDEMVEHVKNILRDLKLPYRILRLCGGDLGFTSALTYDFEVFSTAQDRWLEISSVSNFETFQANRLKLRFKDENGKSQLAHTLNGSALALPRVLAGILENCQTKDGIKIPDVLVPYCGFDTIA</sequence>
<dbReference type="SUPFAM" id="SSF46589">
    <property type="entry name" value="tRNA-binding arm"/>
    <property type="match status" value="1"/>
</dbReference>
<comment type="caution">
    <text evidence="18">The sequence shown here is derived from an EMBL/GenBank/DDBJ whole genome shotgun (WGS) entry which is preliminary data.</text>
</comment>
<comment type="subcellular location">
    <subcellularLocation>
        <location evidence="1">Cytoplasm</location>
    </subcellularLocation>
</comment>
<proteinExistence type="inferred from homology"/>
<keyword evidence="5" id="KW-0963">Cytoplasm</keyword>
<dbReference type="Pfam" id="PF00587">
    <property type="entry name" value="tRNA-synt_2b"/>
    <property type="match status" value="1"/>
</dbReference>
<feature type="binding site" evidence="16">
    <location>
        <begin position="351"/>
        <end position="354"/>
    </location>
    <ligand>
        <name>ATP</name>
        <dbReference type="ChEBI" id="CHEBI:30616"/>
    </ligand>
</feature>
<evidence type="ECO:0000256" key="5">
    <source>
        <dbReference type="ARBA" id="ARBA00022490"/>
    </source>
</evidence>
<evidence type="ECO:0000256" key="13">
    <source>
        <dbReference type="ARBA" id="ARBA00048823"/>
    </source>
</evidence>
<dbReference type="Pfam" id="PF02403">
    <property type="entry name" value="Seryl_tRNA_N"/>
    <property type="match status" value="1"/>
</dbReference>
<evidence type="ECO:0000256" key="7">
    <source>
        <dbReference type="ARBA" id="ARBA00022741"/>
    </source>
</evidence>
<feature type="domain" description="Aminoacyl-transfer RNA synthetases class-II family profile" evidence="17">
    <location>
        <begin position="139"/>
        <end position="415"/>
    </location>
</feature>
<dbReference type="InterPro" id="IPR015866">
    <property type="entry name" value="Ser-tRNA-synth_1_N"/>
</dbReference>
<evidence type="ECO:0000256" key="8">
    <source>
        <dbReference type="ARBA" id="ARBA00022840"/>
    </source>
</evidence>
<dbReference type="Gene3D" id="1.10.287.40">
    <property type="entry name" value="Serine-tRNA synthetase, tRNA binding domain"/>
    <property type="match status" value="1"/>
</dbReference>
<dbReference type="SUPFAM" id="SSF55681">
    <property type="entry name" value="Class II aaRS and biotin synthetases"/>
    <property type="match status" value="1"/>
</dbReference>
<organism evidence="18 19">
    <name type="scientific">Flagellimonas olearia</name>
    <dbReference type="NCBI Taxonomy" id="552546"/>
    <lineage>
        <taxon>Bacteria</taxon>
        <taxon>Pseudomonadati</taxon>
        <taxon>Bacteroidota</taxon>
        <taxon>Flavobacteriia</taxon>
        <taxon>Flavobacteriales</taxon>
        <taxon>Flavobacteriaceae</taxon>
        <taxon>Flagellimonas</taxon>
    </lineage>
</organism>
<comment type="pathway">
    <text evidence="2">Aminoacyl-tRNA biosynthesis; selenocysteinyl-tRNA(Sec) biosynthesis; L-seryl-tRNA(Sec) from L-serine and tRNA(Sec): step 1/1.</text>
</comment>
<dbReference type="NCBIfam" id="TIGR00414">
    <property type="entry name" value="serS"/>
    <property type="match status" value="1"/>
</dbReference>
<dbReference type="InterPro" id="IPR002314">
    <property type="entry name" value="aa-tRNA-synt_IIb"/>
</dbReference>
<dbReference type="InterPro" id="IPR042103">
    <property type="entry name" value="SerRS_1_N_sf"/>
</dbReference>
<evidence type="ECO:0000256" key="2">
    <source>
        <dbReference type="ARBA" id="ARBA00005045"/>
    </source>
</evidence>
<accession>A0A444VJG7</accession>
<evidence type="ECO:0000256" key="11">
    <source>
        <dbReference type="ARBA" id="ARBA00039158"/>
    </source>
</evidence>
<dbReference type="InterPro" id="IPR033729">
    <property type="entry name" value="SerRS_core"/>
</dbReference>
<dbReference type="Proteomes" id="UP000290261">
    <property type="component" value="Unassembled WGS sequence"/>
</dbReference>
<dbReference type="GO" id="GO:0004828">
    <property type="term" value="F:serine-tRNA ligase activity"/>
    <property type="evidence" value="ECO:0007669"/>
    <property type="project" value="UniProtKB-UniRule"/>
</dbReference>
<feature type="binding site" evidence="15">
    <location>
        <position position="287"/>
    </location>
    <ligand>
        <name>L-serine</name>
        <dbReference type="ChEBI" id="CHEBI:33384"/>
    </ligand>
</feature>
<dbReference type="GO" id="GO:0005737">
    <property type="term" value="C:cytoplasm"/>
    <property type="evidence" value="ECO:0007669"/>
    <property type="project" value="UniProtKB-SubCell"/>
</dbReference>
<evidence type="ECO:0000313" key="18">
    <source>
        <dbReference type="EMBL" id="RYC50901.1"/>
    </source>
</evidence>
<comment type="similarity">
    <text evidence="3">Belongs to the class-II aminoacyl-tRNA synthetase family. Type-1 seryl-tRNA synthetase subfamily.</text>
</comment>
<keyword evidence="10 18" id="KW-0030">Aminoacyl-tRNA synthetase</keyword>
<feature type="binding site" evidence="15">
    <location>
        <position position="233"/>
    </location>
    <ligand>
        <name>L-serine</name>
        <dbReference type="ChEBI" id="CHEBI:33384"/>
    </ligand>
</feature>
<dbReference type="PROSITE" id="PS50862">
    <property type="entry name" value="AA_TRNA_LIGASE_II"/>
    <property type="match status" value="1"/>
</dbReference>
<keyword evidence="19" id="KW-1185">Reference proteome</keyword>
<evidence type="ECO:0000256" key="9">
    <source>
        <dbReference type="ARBA" id="ARBA00022917"/>
    </source>
</evidence>
<reference evidence="18 19" key="1">
    <citation type="submission" date="2014-04" db="EMBL/GenBank/DDBJ databases">
        <title>Whole genome of Muricauda olearia.</title>
        <authorList>
            <person name="Zhang X.-H."/>
            <person name="Tang K."/>
        </authorList>
    </citation>
    <scope>NUCLEOTIDE SEQUENCE [LARGE SCALE GENOMIC DNA]</scope>
    <source>
        <strain evidence="18 19">Th120</strain>
    </source>
</reference>
<comment type="catalytic activity">
    <reaction evidence="13">
        <text>tRNA(Ser) + L-serine + ATP = L-seryl-tRNA(Ser) + AMP + diphosphate + H(+)</text>
        <dbReference type="Rhea" id="RHEA:12292"/>
        <dbReference type="Rhea" id="RHEA-COMP:9669"/>
        <dbReference type="Rhea" id="RHEA-COMP:9703"/>
        <dbReference type="ChEBI" id="CHEBI:15378"/>
        <dbReference type="ChEBI" id="CHEBI:30616"/>
        <dbReference type="ChEBI" id="CHEBI:33019"/>
        <dbReference type="ChEBI" id="CHEBI:33384"/>
        <dbReference type="ChEBI" id="CHEBI:78442"/>
        <dbReference type="ChEBI" id="CHEBI:78533"/>
        <dbReference type="ChEBI" id="CHEBI:456215"/>
        <dbReference type="EC" id="6.1.1.11"/>
    </reaction>
</comment>
<evidence type="ECO:0000313" key="19">
    <source>
        <dbReference type="Proteomes" id="UP000290261"/>
    </source>
</evidence>
<dbReference type="GO" id="GO:0005524">
    <property type="term" value="F:ATP binding"/>
    <property type="evidence" value="ECO:0007669"/>
    <property type="project" value="UniProtKB-KW"/>
</dbReference>
<dbReference type="Gene3D" id="3.30.930.10">
    <property type="entry name" value="Bira Bifunctional Protein, Domain 2"/>
    <property type="match status" value="1"/>
</dbReference>
<feature type="binding site" evidence="15">
    <location>
        <position position="264"/>
    </location>
    <ligand>
        <name>L-serine</name>
        <dbReference type="ChEBI" id="CHEBI:33384"/>
    </ligand>
</feature>
<evidence type="ECO:0000256" key="12">
    <source>
        <dbReference type="ARBA" id="ARBA00047929"/>
    </source>
</evidence>
<comment type="catalytic activity">
    <reaction evidence="12">
        <text>tRNA(Sec) + L-serine + ATP = L-seryl-tRNA(Sec) + AMP + diphosphate + H(+)</text>
        <dbReference type="Rhea" id="RHEA:42580"/>
        <dbReference type="Rhea" id="RHEA-COMP:9742"/>
        <dbReference type="Rhea" id="RHEA-COMP:10128"/>
        <dbReference type="ChEBI" id="CHEBI:15378"/>
        <dbReference type="ChEBI" id="CHEBI:30616"/>
        <dbReference type="ChEBI" id="CHEBI:33019"/>
        <dbReference type="ChEBI" id="CHEBI:33384"/>
        <dbReference type="ChEBI" id="CHEBI:78442"/>
        <dbReference type="ChEBI" id="CHEBI:78533"/>
        <dbReference type="ChEBI" id="CHEBI:456215"/>
        <dbReference type="EC" id="6.1.1.11"/>
    </reaction>
</comment>
<dbReference type="PIRSF" id="PIRSF001529">
    <property type="entry name" value="Ser-tRNA-synth_IIa"/>
    <property type="match status" value="1"/>
</dbReference>
<keyword evidence="6" id="KW-0436">Ligase</keyword>
<dbReference type="CDD" id="cd00770">
    <property type="entry name" value="SerRS_core"/>
    <property type="match status" value="1"/>
</dbReference>
<keyword evidence="9" id="KW-0648">Protein biosynthesis</keyword>
<dbReference type="EC" id="6.1.1.11" evidence="4 14"/>
<dbReference type="EMBL" id="JJMP01000008">
    <property type="protein sequence ID" value="RYC50901.1"/>
    <property type="molecule type" value="Genomic_DNA"/>
</dbReference>
<feature type="binding site" evidence="16">
    <location>
        <begin position="264"/>
        <end position="266"/>
    </location>
    <ligand>
        <name>ATP</name>
        <dbReference type="ChEBI" id="CHEBI:30616"/>
    </ligand>
</feature>
<dbReference type="InterPro" id="IPR006195">
    <property type="entry name" value="aa-tRNA-synth_II"/>
</dbReference>
<evidence type="ECO:0000259" key="17">
    <source>
        <dbReference type="PROSITE" id="PS50862"/>
    </source>
</evidence>
<dbReference type="PANTHER" id="PTHR43697">
    <property type="entry name" value="SERYL-TRNA SYNTHETASE"/>
    <property type="match status" value="1"/>
</dbReference>
<gene>
    <name evidence="18" type="ORF">DN53_17470</name>
</gene>
<dbReference type="PRINTS" id="PR00981">
    <property type="entry name" value="TRNASYNTHSER"/>
</dbReference>
<feature type="binding site" evidence="15">
    <location>
        <position position="384"/>
    </location>
    <ligand>
        <name>L-serine</name>
        <dbReference type="ChEBI" id="CHEBI:33384"/>
    </ligand>
</feature>